<keyword evidence="3" id="KW-1185">Reference proteome</keyword>
<name>A0A2A5RY48_9LACT</name>
<dbReference type="InterPro" id="IPR001387">
    <property type="entry name" value="Cro/C1-type_HTH"/>
</dbReference>
<dbReference type="InterPro" id="IPR010982">
    <property type="entry name" value="Lambda_DNA-bd_dom_sf"/>
</dbReference>
<feature type="domain" description="HTH cro/C1-type" evidence="1">
    <location>
        <begin position="34"/>
        <end position="69"/>
    </location>
</feature>
<dbReference type="EMBL" id="JXJW01000012">
    <property type="protein sequence ID" value="PCS06166.1"/>
    <property type="molecule type" value="Genomic_DNA"/>
</dbReference>
<gene>
    <name evidence="2" type="ORF">RU86_GL000398</name>
</gene>
<evidence type="ECO:0000313" key="3">
    <source>
        <dbReference type="Proteomes" id="UP000218282"/>
    </source>
</evidence>
<dbReference type="GO" id="GO:0003677">
    <property type="term" value="F:DNA binding"/>
    <property type="evidence" value="ECO:0007669"/>
    <property type="project" value="InterPro"/>
</dbReference>
<sequence length="286" mass="33288">MLQDAQSQTIGNYYKGIREERGYSLGDVARSNDNLSKSQISRFESGLSMLTTDRFLLAIKAINMTPNEFFALWAEEPNQYQAFGNKIMAYEITKDIVGLKKLIKGNAKLKRDKFFNILTKAVILDLTGKNLLTKVEQTFLNRHFNRISQWTMFDISIFNRCLALLDEEEVYDLGQDMLDSEELSVLFIQNSDGVKKTAINLYIFLISKGWYRRAERIKEILDDFITEWDLEEKISLHIFKKVSRYKQKNNPELLIDIQDDIDRLRKFGAVGIAERFEKILNLIINA</sequence>
<organism evidence="2 3">
    <name type="scientific">Pseudolactococcus piscium</name>
    <dbReference type="NCBI Taxonomy" id="1364"/>
    <lineage>
        <taxon>Bacteria</taxon>
        <taxon>Bacillati</taxon>
        <taxon>Bacillota</taxon>
        <taxon>Bacilli</taxon>
        <taxon>Lactobacillales</taxon>
        <taxon>Streptococcaceae</taxon>
        <taxon>Pseudolactococcus</taxon>
    </lineage>
</organism>
<dbReference type="Pfam" id="PF01381">
    <property type="entry name" value="HTH_3"/>
    <property type="match status" value="1"/>
</dbReference>
<dbReference type="InterPro" id="IPR010057">
    <property type="entry name" value="Transcription_activator_Rgg_C"/>
</dbReference>
<dbReference type="AlphaFoldDB" id="A0A2A5RY48"/>
<evidence type="ECO:0000313" key="2">
    <source>
        <dbReference type="EMBL" id="PCS06166.1"/>
    </source>
</evidence>
<protein>
    <submittedName>
        <fullName evidence="2">Positive transcriptional regulator, MutR family</fullName>
    </submittedName>
</protein>
<dbReference type="PANTHER" id="PTHR37038:SF12">
    <property type="entry name" value="TRANSCRIPTIONAL REGULATOR"/>
    <property type="match status" value="1"/>
</dbReference>
<proteinExistence type="predicted"/>
<comment type="caution">
    <text evidence="2">The sequence shown here is derived from an EMBL/GenBank/DDBJ whole genome shotgun (WGS) entry which is preliminary data.</text>
</comment>
<dbReference type="SUPFAM" id="SSF47413">
    <property type="entry name" value="lambda repressor-like DNA-binding domains"/>
    <property type="match status" value="1"/>
</dbReference>
<dbReference type="NCBIfam" id="TIGR01716">
    <property type="entry name" value="RGG_Cterm"/>
    <property type="match status" value="1"/>
</dbReference>
<reference evidence="2 3" key="1">
    <citation type="submission" date="2014-12" db="EMBL/GenBank/DDBJ databases">
        <title>Draft genome sequences of 10 type strains of Lactococcus.</title>
        <authorList>
            <person name="Sun Z."/>
            <person name="Zhong Z."/>
            <person name="Liu W."/>
            <person name="Zhang W."/>
            <person name="Zhang H."/>
        </authorList>
    </citation>
    <scope>NUCLEOTIDE SEQUENCE [LARGE SCALE GENOMIC DNA]</scope>
    <source>
        <strain evidence="2 3">DSM 6634</strain>
    </source>
</reference>
<dbReference type="PANTHER" id="PTHR37038">
    <property type="entry name" value="TRANSCRIPTIONAL REGULATOR-RELATED"/>
    <property type="match status" value="1"/>
</dbReference>
<dbReference type="InterPro" id="IPR053163">
    <property type="entry name" value="HTH-type_regulator_Rgg"/>
</dbReference>
<evidence type="ECO:0000259" key="1">
    <source>
        <dbReference type="PROSITE" id="PS50943"/>
    </source>
</evidence>
<dbReference type="RefSeq" id="WP_096814657.1">
    <property type="nucleotide sequence ID" value="NZ_JXJW01000012.1"/>
</dbReference>
<accession>A0A2A5RY48</accession>
<dbReference type="Pfam" id="PF21259">
    <property type="entry name" value="Rgg_C"/>
    <property type="match status" value="1"/>
</dbReference>
<dbReference type="PROSITE" id="PS50943">
    <property type="entry name" value="HTH_CROC1"/>
    <property type="match status" value="1"/>
</dbReference>
<dbReference type="CDD" id="cd00093">
    <property type="entry name" value="HTH_XRE"/>
    <property type="match status" value="1"/>
</dbReference>
<dbReference type="Gene3D" id="1.10.260.40">
    <property type="entry name" value="lambda repressor-like DNA-binding domains"/>
    <property type="match status" value="1"/>
</dbReference>
<dbReference type="Proteomes" id="UP000218282">
    <property type="component" value="Unassembled WGS sequence"/>
</dbReference>